<proteinExistence type="predicted"/>
<reference evidence="3" key="1">
    <citation type="journal article" date="2014" name="Front. Microbiol.">
        <title>High frequency of phylogenetically diverse reductive dehalogenase-homologous genes in deep subseafloor sedimentary metagenomes.</title>
        <authorList>
            <person name="Kawai M."/>
            <person name="Futagami T."/>
            <person name="Toyoda A."/>
            <person name="Takaki Y."/>
            <person name="Nishi S."/>
            <person name="Hori S."/>
            <person name="Arai W."/>
            <person name="Tsubouchi T."/>
            <person name="Morono Y."/>
            <person name="Uchiyama I."/>
            <person name="Ito T."/>
            <person name="Fujiyama A."/>
            <person name="Inagaki F."/>
            <person name="Takami H."/>
        </authorList>
    </citation>
    <scope>NUCLEOTIDE SEQUENCE</scope>
    <source>
        <strain evidence="3">Expedition CK06-06</strain>
    </source>
</reference>
<dbReference type="InterPro" id="IPR000683">
    <property type="entry name" value="Gfo/Idh/MocA-like_OxRdtase_N"/>
</dbReference>
<organism evidence="3">
    <name type="scientific">marine sediment metagenome</name>
    <dbReference type="NCBI Taxonomy" id="412755"/>
    <lineage>
        <taxon>unclassified sequences</taxon>
        <taxon>metagenomes</taxon>
        <taxon>ecological metagenomes</taxon>
    </lineage>
</organism>
<dbReference type="EMBL" id="BART01030926">
    <property type="protein sequence ID" value="GAH08777.1"/>
    <property type="molecule type" value="Genomic_DNA"/>
</dbReference>
<evidence type="ECO:0000259" key="2">
    <source>
        <dbReference type="Pfam" id="PF22725"/>
    </source>
</evidence>
<dbReference type="AlphaFoldDB" id="X1CM05"/>
<dbReference type="InterPro" id="IPR055170">
    <property type="entry name" value="GFO_IDH_MocA-like_dom"/>
</dbReference>
<dbReference type="InterPro" id="IPR036291">
    <property type="entry name" value="NAD(P)-bd_dom_sf"/>
</dbReference>
<accession>X1CM05</accession>
<feature type="domain" description="GFO/IDH/MocA-like oxidoreductase" evidence="2">
    <location>
        <begin position="138"/>
        <end position="236"/>
    </location>
</feature>
<dbReference type="Gene3D" id="3.40.50.720">
    <property type="entry name" value="NAD(P)-binding Rossmann-like Domain"/>
    <property type="match status" value="1"/>
</dbReference>
<dbReference type="InterPro" id="IPR051450">
    <property type="entry name" value="Gfo/Idh/MocA_Oxidoreductases"/>
</dbReference>
<feature type="non-terminal residue" evidence="3">
    <location>
        <position position="1"/>
    </location>
</feature>
<evidence type="ECO:0000259" key="1">
    <source>
        <dbReference type="Pfam" id="PF01408"/>
    </source>
</evidence>
<comment type="caution">
    <text evidence="3">The sequence shown here is derived from an EMBL/GenBank/DDBJ whole genome shotgun (WGS) entry which is preliminary data.</text>
</comment>
<evidence type="ECO:0000313" key="3">
    <source>
        <dbReference type="EMBL" id="GAH08777.1"/>
    </source>
</evidence>
<dbReference type="Pfam" id="PF01408">
    <property type="entry name" value="GFO_IDH_MocA"/>
    <property type="match status" value="1"/>
</dbReference>
<dbReference type="SUPFAM" id="SSF55347">
    <property type="entry name" value="Glyceraldehyde-3-phosphate dehydrogenase-like, C-terminal domain"/>
    <property type="match status" value="1"/>
</dbReference>
<gene>
    <name evidence="3" type="ORF">S01H4_53844</name>
</gene>
<protein>
    <submittedName>
        <fullName evidence="3">Uncharacterized protein</fullName>
    </submittedName>
</protein>
<dbReference type="Gene3D" id="3.30.360.10">
    <property type="entry name" value="Dihydrodipicolinate Reductase, domain 2"/>
    <property type="match status" value="1"/>
</dbReference>
<dbReference type="GO" id="GO:0000166">
    <property type="term" value="F:nucleotide binding"/>
    <property type="evidence" value="ECO:0007669"/>
    <property type="project" value="InterPro"/>
</dbReference>
<dbReference type="PANTHER" id="PTHR43377:SF1">
    <property type="entry name" value="BILIVERDIN REDUCTASE A"/>
    <property type="match status" value="1"/>
</dbReference>
<dbReference type="Pfam" id="PF22725">
    <property type="entry name" value="GFO_IDH_MocA_C3"/>
    <property type="match status" value="1"/>
</dbReference>
<feature type="domain" description="Gfo/Idh/MocA-like oxidoreductase N-terminal" evidence="1">
    <location>
        <begin position="55"/>
        <end position="126"/>
    </location>
</feature>
<sequence length="259" mass="29411">SVYHLQREKVVGKVNICSLNNTPLKRLRDNAEFKKAFPGQDFTAYPSLSEAGNKNFPNLYRQVIAGMEPHQAVIVAMPDQLHYEVIMEALTNNQHVLCVKPLVQKYSHAEEVEKKAYERGLFVGIEYHKRFDKRALLAKKDYAAGHFGEFIMGEAKMIEPYFYRFSNFQNWFTVDKTDPFVYVGCHYVDLVYFITGLKPVEVSVCGVKGKFPNGNEGYMWANGRVRFENGALLTVTDGLGYPDDGAGSNEQCLTMFCEG</sequence>
<feature type="non-terminal residue" evidence="3">
    <location>
        <position position="259"/>
    </location>
</feature>
<dbReference type="SUPFAM" id="SSF51735">
    <property type="entry name" value="NAD(P)-binding Rossmann-fold domains"/>
    <property type="match status" value="1"/>
</dbReference>
<dbReference type="PANTHER" id="PTHR43377">
    <property type="entry name" value="BILIVERDIN REDUCTASE A"/>
    <property type="match status" value="1"/>
</dbReference>
<name>X1CM05_9ZZZZ</name>